<evidence type="ECO:0000313" key="11">
    <source>
        <dbReference type="EMBL" id="SVA93384.1"/>
    </source>
</evidence>
<sequence>MRIGLVLQPLSEQSLRLAVQIGATDVVAGMPEGDFDELIRLKSRVEDAGLSLSVLEGLLGIDEVVLGNEGRDARIEAFQEGLRKMGAAGVPTLCYNFMVWRPGIGVVRTSYTTRERGGSWVSSFDADLLAEAPDIPGAT</sequence>
<protein>
    <recommendedName>
        <fullName evidence="7">mannonate dehydratase</fullName>
        <ecNumber evidence="7">4.2.1.8</ecNumber>
    </recommendedName>
</protein>
<dbReference type="GO" id="GO:0030145">
    <property type="term" value="F:manganese ion binding"/>
    <property type="evidence" value="ECO:0007669"/>
    <property type="project" value="TreeGrafter"/>
</dbReference>
<evidence type="ECO:0000256" key="6">
    <source>
        <dbReference type="ARBA" id="ARBA00007389"/>
    </source>
</evidence>
<name>A0A381ZWB9_9ZZZZ</name>
<comment type="catalytic activity">
    <reaction evidence="1">
        <text>D-mannonate = 2-dehydro-3-deoxy-D-gluconate + H2O</text>
        <dbReference type="Rhea" id="RHEA:20097"/>
        <dbReference type="ChEBI" id="CHEBI:15377"/>
        <dbReference type="ChEBI" id="CHEBI:17767"/>
        <dbReference type="ChEBI" id="CHEBI:57990"/>
        <dbReference type="EC" id="4.2.1.8"/>
    </reaction>
</comment>
<dbReference type="Gene3D" id="3.20.20.150">
    <property type="entry name" value="Divalent-metal-dependent TIM barrel enzymes"/>
    <property type="match status" value="1"/>
</dbReference>
<keyword evidence="9" id="KW-0464">Manganese</keyword>
<proteinExistence type="inferred from homology"/>
<accession>A0A381ZWB9</accession>
<dbReference type="GO" id="GO:0008198">
    <property type="term" value="F:ferrous iron binding"/>
    <property type="evidence" value="ECO:0007669"/>
    <property type="project" value="TreeGrafter"/>
</dbReference>
<keyword evidence="8" id="KW-0408">Iron</keyword>
<comment type="pathway">
    <text evidence="5">Carbohydrate metabolism; pentose and glucuronate interconversion.</text>
</comment>
<comment type="function">
    <text evidence="4">Catalyzes the dehydration of D-mannonate.</text>
</comment>
<gene>
    <name evidence="11" type="ORF">METZ01_LOCUS146238</name>
</gene>
<dbReference type="AlphaFoldDB" id="A0A381ZWB9"/>
<evidence type="ECO:0000256" key="8">
    <source>
        <dbReference type="ARBA" id="ARBA00023004"/>
    </source>
</evidence>
<evidence type="ECO:0000256" key="9">
    <source>
        <dbReference type="ARBA" id="ARBA00023211"/>
    </source>
</evidence>
<evidence type="ECO:0000256" key="1">
    <source>
        <dbReference type="ARBA" id="ARBA00001794"/>
    </source>
</evidence>
<evidence type="ECO:0000256" key="5">
    <source>
        <dbReference type="ARBA" id="ARBA00004892"/>
    </source>
</evidence>
<comment type="cofactor">
    <cofactor evidence="3">
        <name>Fe(2+)</name>
        <dbReference type="ChEBI" id="CHEBI:29033"/>
    </cofactor>
</comment>
<evidence type="ECO:0000256" key="10">
    <source>
        <dbReference type="ARBA" id="ARBA00023239"/>
    </source>
</evidence>
<dbReference type="SUPFAM" id="SSF51658">
    <property type="entry name" value="Xylose isomerase-like"/>
    <property type="match status" value="1"/>
</dbReference>
<feature type="non-terminal residue" evidence="11">
    <location>
        <position position="139"/>
    </location>
</feature>
<dbReference type="EC" id="4.2.1.8" evidence="7"/>
<dbReference type="Pfam" id="PF03786">
    <property type="entry name" value="UxuA"/>
    <property type="match status" value="1"/>
</dbReference>
<comment type="cofactor">
    <cofactor evidence="2">
        <name>Mn(2+)</name>
        <dbReference type="ChEBI" id="CHEBI:29035"/>
    </cofactor>
</comment>
<keyword evidence="10" id="KW-0456">Lyase</keyword>
<comment type="similarity">
    <text evidence="6">Belongs to the mannonate dehydratase family.</text>
</comment>
<evidence type="ECO:0000256" key="4">
    <source>
        <dbReference type="ARBA" id="ARBA00002713"/>
    </source>
</evidence>
<dbReference type="GO" id="GO:0042840">
    <property type="term" value="P:D-glucuronate catabolic process"/>
    <property type="evidence" value="ECO:0007669"/>
    <property type="project" value="TreeGrafter"/>
</dbReference>
<dbReference type="EMBL" id="UINC01022872">
    <property type="protein sequence ID" value="SVA93384.1"/>
    <property type="molecule type" value="Genomic_DNA"/>
</dbReference>
<evidence type="ECO:0000256" key="7">
    <source>
        <dbReference type="ARBA" id="ARBA00012927"/>
    </source>
</evidence>
<organism evidence="11">
    <name type="scientific">marine metagenome</name>
    <dbReference type="NCBI Taxonomy" id="408172"/>
    <lineage>
        <taxon>unclassified sequences</taxon>
        <taxon>metagenomes</taxon>
        <taxon>ecological metagenomes</taxon>
    </lineage>
</organism>
<evidence type="ECO:0000256" key="3">
    <source>
        <dbReference type="ARBA" id="ARBA00001954"/>
    </source>
</evidence>
<dbReference type="InterPro" id="IPR004628">
    <property type="entry name" value="Man_deHydtase"/>
</dbReference>
<dbReference type="InterPro" id="IPR036237">
    <property type="entry name" value="Xyl_isomerase-like_sf"/>
</dbReference>
<dbReference type="PANTHER" id="PTHR30387">
    <property type="entry name" value="MANNONATE DEHYDRATASE"/>
    <property type="match status" value="1"/>
</dbReference>
<reference evidence="11" key="1">
    <citation type="submission" date="2018-05" db="EMBL/GenBank/DDBJ databases">
        <authorList>
            <person name="Lanie J.A."/>
            <person name="Ng W.-L."/>
            <person name="Kazmierczak K.M."/>
            <person name="Andrzejewski T.M."/>
            <person name="Davidsen T.M."/>
            <person name="Wayne K.J."/>
            <person name="Tettelin H."/>
            <person name="Glass J.I."/>
            <person name="Rusch D."/>
            <person name="Podicherti R."/>
            <person name="Tsui H.-C.T."/>
            <person name="Winkler M.E."/>
        </authorList>
    </citation>
    <scope>NUCLEOTIDE SEQUENCE</scope>
</reference>
<dbReference type="GO" id="GO:0008927">
    <property type="term" value="F:mannonate dehydratase activity"/>
    <property type="evidence" value="ECO:0007669"/>
    <property type="project" value="UniProtKB-EC"/>
</dbReference>
<evidence type="ECO:0000256" key="2">
    <source>
        <dbReference type="ARBA" id="ARBA00001936"/>
    </source>
</evidence>
<dbReference type="PANTHER" id="PTHR30387:SF2">
    <property type="entry name" value="MANNONATE DEHYDRATASE"/>
    <property type="match status" value="1"/>
</dbReference>